<dbReference type="Pfam" id="PF04960">
    <property type="entry name" value="Glutaminase"/>
    <property type="match status" value="1"/>
</dbReference>
<keyword evidence="4" id="KW-0378">Hydrolase</keyword>
<gene>
    <name evidence="6" type="ORF">FRACYDRAFT_182097</name>
</gene>
<dbReference type="GO" id="GO:0006537">
    <property type="term" value="P:glutamate biosynthetic process"/>
    <property type="evidence" value="ECO:0007669"/>
    <property type="project" value="TreeGrafter"/>
</dbReference>
<feature type="non-terminal residue" evidence="6">
    <location>
        <position position="323"/>
    </location>
</feature>
<dbReference type="AlphaFoldDB" id="A0A1E7FML1"/>
<dbReference type="Proteomes" id="UP000095751">
    <property type="component" value="Unassembled WGS sequence"/>
</dbReference>
<evidence type="ECO:0000313" key="7">
    <source>
        <dbReference type="Proteomes" id="UP000095751"/>
    </source>
</evidence>
<dbReference type="Gene3D" id="3.40.710.10">
    <property type="entry name" value="DD-peptidase/beta-lactamase superfamily"/>
    <property type="match status" value="1"/>
</dbReference>
<evidence type="ECO:0000256" key="5">
    <source>
        <dbReference type="ARBA" id="ARBA00049534"/>
    </source>
</evidence>
<sequence>MNLVKPCARLFLSAFNEENIIPDWTRFTTDLKQFYENSKEEVSGITAQYIPLLRDAIPNRWGVSVCSTSGQRFSIGDTTVPFSLQSVSKPVTYALAMAREGEDFMEEWIDVEPAGQVVPIFLSFTVLTQRPFNASVNSGAIMAAGVLASGYESEKNISWRDIVDDIRDKWTELCGHDMEAGFSNETYESEKATAYNNFAIAYNLKGRKGLPRDVDLQQMLDVYLGCCSIEMTTEALSVAAATLANGGICPITEKEVFPANVVRSVLAETMTCGMYDGAGRFMVEVGLPAKSGVSGVLMVMVPGLFGFATFSPRLNKKGNSARG</sequence>
<keyword evidence="7" id="KW-1185">Reference proteome</keyword>
<accession>A0A1E7FML1</accession>
<dbReference type="InterPro" id="IPR015868">
    <property type="entry name" value="Glutaminase"/>
</dbReference>
<evidence type="ECO:0000256" key="1">
    <source>
        <dbReference type="ARBA" id="ARBA00011076"/>
    </source>
</evidence>
<comment type="similarity">
    <text evidence="1">Belongs to the glutaminase family.</text>
</comment>
<dbReference type="EC" id="3.5.1.2" evidence="3"/>
<dbReference type="SUPFAM" id="SSF56601">
    <property type="entry name" value="beta-lactamase/transpeptidase-like"/>
    <property type="match status" value="1"/>
</dbReference>
<evidence type="ECO:0000256" key="4">
    <source>
        <dbReference type="ARBA" id="ARBA00022801"/>
    </source>
</evidence>
<name>A0A1E7FML1_9STRA</name>
<reference evidence="6 7" key="1">
    <citation type="submission" date="2016-09" db="EMBL/GenBank/DDBJ databases">
        <title>Extensive genetic diversity and differential bi-allelic expression allows diatom success in the polar Southern Ocean.</title>
        <authorList>
            <consortium name="DOE Joint Genome Institute"/>
            <person name="Mock T."/>
            <person name="Otillar R.P."/>
            <person name="Strauss J."/>
            <person name="Dupont C."/>
            <person name="Frickenhaus S."/>
            <person name="Maumus F."/>
            <person name="Mcmullan M."/>
            <person name="Sanges R."/>
            <person name="Schmutz J."/>
            <person name="Toseland A."/>
            <person name="Valas R."/>
            <person name="Veluchamy A."/>
            <person name="Ward B.J."/>
            <person name="Allen A."/>
            <person name="Barry K."/>
            <person name="Falciatore A."/>
            <person name="Ferrante M."/>
            <person name="Fortunato A.E."/>
            <person name="Gloeckner G."/>
            <person name="Gruber A."/>
            <person name="Hipkin R."/>
            <person name="Janech M."/>
            <person name="Kroth P."/>
            <person name="Leese F."/>
            <person name="Lindquist E."/>
            <person name="Lyon B.R."/>
            <person name="Martin J."/>
            <person name="Mayer C."/>
            <person name="Parker M."/>
            <person name="Quesneville H."/>
            <person name="Raymond J."/>
            <person name="Uhlig C."/>
            <person name="Valentin K.U."/>
            <person name="Worden A.Z."/>
            <person name="Armbrust E.V."/>
            <person name="Bowler C."/>
            <person name="Green B."/>
            <person name="Moulton V."/>
            <person name="Van Oosterhout C."/>
            <person name="Grigoriev I."/>
        </authorList>
    </citation>
    <scope>NUCLEOTIDE SEQUENCE [LARGE SCALE GENOMIC DNA]</scope>
    <source>
        <strain evidence="6 7">CCMP1102</strain>
    </source>
</reference>
<organism evidence="6 7">
    <name type="scientific">Fragilariopsis cylindrus CCMP1102</name>
    <dbReference type="NCBI Taxonomy" id="635003"/>
    <lineage>
        <taxon>Eukaryota</taxon>
        <taxon>Sar</taxon>
        <taxon>Stramenopiles</taxon>
        <taxon>Ochrophyta</taxon>
        <taxon>Bacillariophyta</taxon>
        <taxon>Bacillariophyceae</taxon>
        <taxon>Bacillariophycidae</taxon>
        <taxon>Bacillariales</taxon>
        <taxon>Bacillariaceae</taxon>
        <taxon>Fragilariopsis</taxon>
    </lineage>
</organism>
<dbReference type="InParanoid" id="A0A1E7FML1"/>
<evidence type="ECO:0000256" key="3">
    <source>
        <dbReference type="ARBA" id="ARBA00012918"/>
    </source>
</evidence>
<dbReference type="InterPro" id="IPR012338">
    <property type="entry name" value="Beta-lactam/transpept-like"/>
</dbReference>
<proteinExistence type="inferred from homology"/>
<dbReference type="OrthoDB" id="9995210at2759"/>
<dbReference type="EMBL" id="KV784355">
    <property type="protein sequence ID" value="OEU19364.1"/>
    <property type="molecule type" value="Genomic_DNA"/>
</dbReference>
<dbReference type="GO" id="GO:0006543">
    <property type="term" value="P:L-glutamine catabolic process"/>
    <property type="evidence" value="ECO:0007669"/>
    <property type="project" value="TreeGrafter"/>
</dbReference>
<dbReference type="PANTHER" id="PTHR12544">
    <property type="entry name" value="GLUTAMINASE"/>
    <property type="match status" value="1"/>
</dbReference>
<dbReference type="KEGG" id="fcy:FRACYDRAFT_182097"/>
<evidence type="ECO:0000256" key="2">
    <source>
        <dbReference type="ARBA" id="ARBA00011881"/>
    </source>
</evidence>
<comment type="subunit">
    <text evidence="2">Homotetramer.</text>
</comment>
<protein>
    <recommendedName>
        <fullName evidence="3">glutaminase</fullName>
        <ecNumber evidence="3">3.5.1.2</ecNumber>
    </recommendedName>
</protein>
<comment type="catalytic activity">
    <reaction evidence="5">
        <text>L-glutamine + H2O = L-glutamate + NH4(+)</text>
        <dbReference type="Rhea" id="RHEA:15889"/>
        <dbReference type="ChEBI" id="CHEBI:15377"/>
        <dbReference type="ChEBI" id="CHEBI:28938"/>
        <dbReference type="ChEBI" id="CHEBI:29985"/>
        <dbReference type="ChEBI" id="CHEBI:58359"/>
        <dbReference type="EC" id="3.5.1.2"/>
    </reaction>
</comment>
<evidence type="ECO:0000313" key="6">
    <source>
        <dbReference type="EMBL" id="OEU19364.1"/>
    </source>
</evidence>
<dbReference type="GO" id="GO:0004359">
    <property type="term" value="F:glutaminase activity"/>
    <property type="evidence" value="ECO:0007669"/>
    <property type="project" value="UniProtKB-EC"/>
</dbReference>
<dbReference type="PANTHER" id="PTHR12544:SF29">
    <property type="entry name" value="GLUTAMINASE"/>
    <property type="match status" value="1"/>
</dbReference>